<gene>
    <name evidence="2" type="ORF">F2Q69_00010001</name>
</gene>
<dbReference type="AlphaFoldDB" id="A0A8S9NZD3"/>
<evidence type="ECO:0000256" key="1">
    <source>
        <dbReference type="SAM" id="MobiDB-lite"/>
    </source>
</evidence>
<accession>A0A8S9NZD3</accession>
<evidence type="ECO:0000313" key="2">
    <source>
        <dbReference type="EMBL" id="KAF3510298.1"/>
    </source>
</evidence>
<organism evidence="2 3">
    <name type="scientific">Brassica cretica</name>
    <name type="common">Mustard</name>
    <dbReference type="NCBI Taxonomy" id="69181"/>
    <lineage>
        <taxon>Eukaryota</taxon>
        <taxon>Viridiplantae</taxon>
        <taxon>Streptophyta</taxon>
        <taxon>Embryophyta</taxon>
        <taxon>Tracheophyta</taxon>
        <taxon>Spermatophyta</taxon>
        <taxon>Magnoliopsida</taxon>
        <taxon>eudicotyledons</taxon>
        <taxon>Gunneridae</taxon>
        <taxon>Pentapetalae</taxon>
        <taxon>rosids</taxon>
        <taxon>malvids</taxon>
        <taxon>Brassicales</taxon>
        <taxon>Brassicaceae</taxon>
        <taxon>Brassiceae</taxon>
        <taxon>Brassica</taxon>
    </lineage>
</organism>
<protein>
    <submittedName>
        <fullName evidence="2">Uncharacterized protein</fullName>
    </submittedName>
</protein>
<dbReference type="Proteomes" id="UP000712600">
    <property type="component" value="Unassembled WGS sequence"/>
</dbReference>
<reference evidence="2" key="1">
    <citation type="submission" date="2019-12" db="EMBL/GenBank/DDBJ databases">
        <title>Genome sequencing and annotation of Brassica cretica.</title>
        <authorList>
            <person name="Studholme D.J."/>
            <person name="Sarris P."/>
        </authorList>
    </citation>
    <scope>NUCLEOTIDE SEQUENCE</scope>
    <source>
        <strain evidence="2">PFS-109/04</strain>
        <tissue evidence="2">Leaf</tissue>
    </source>
</reference>
<proteinExistence type="predicted"/>
<sequence>MPRPMASYLMCFLSGSSDKEAWMLVTYSWASITFGRSGIREVTSVRRKGFQMRRDDVEERVEEIQTEGVDDVATRLEEGKTGSEVESLPLKLEEEGKTFK</sequence>
<evidence type="ECO:0000313" key="3">
    <source>
        <dbReference type="Proteomes" id="UP000712600"/>
    </source>
</evidence>
<feature type="compositionally biased region" description="Basic and acidic residues" evidence="1">
    <location>
        <begin position="91"/>
        <end position="100"/>
    </location>
</feature>
<comment type="caution">
    <text evidence="2">The sequence shown here is derived from an EMBL/GenBank/DDBJ whole genome shotgun (WGS) entry which is preliminary data.</text>
</comment>
<feature type="region of interest" description="Disordered" evidence="1">
    <location>
        <begin position="78"/>
        <end position="100"/>
    </location>
</feature>
<name>A0A8S9NZD3_BRACR</name>
<dbReference type="EMBL" id="QGKX02001521">
    <property type="protein sequence ID" value="KAF3510298.1"/>
    <property type="molecule type" value="Genomic_DNA"/>
</dbReference>